<dbReference type="EMBL" id="SNRW01007232">
    <property type="protein sequence ID" value="KAA6381597.1"/>
    <property type="molecule type" value="Genomic_DNA"/>
</dbReference>
<comment type="caution">
    <text evidence="2">The sequence shown here is derived from an EMBL/GenBank/DDBJ whole genome shotgun (WGS) entry which is preliminary data.</text>
</comment>
<dbReference type="AlphaFoldDB" id="A0A5J4VG79"/>
<feature type="compositionally biased region" description="Basic and acidic residues" evidence="1">
    <location>
        <begin position="97"/>
        <end position="111"/>
    </location>
</feature>
<protein>
    <submittedName>
        <fullName evidence="2">Uncharacterized protein</fullName>
    </submittedName>
</protein>
<gene>
    <name evidence="2" type="ORF">EZS28_022875</name>
</gene>
<name>A0A5J4VG79_9EUKA</name>
<dbReference type="Proteomes" id="UP000324800">
    <property type="component" value="Unassembled WGS sequence"/>
</dbReference>
<feature type="compositionally biased region" description="Acidic residues" evidence="1">
    <location>
        <begin position="52"/>
        <end position="70"/>
    </location>
</feature>
<proteinExistence type="predicted"/>
<evidence type="ECO:0000256" key="1">
    <source>
        <dbReference type="SAM" id="MobiDB-lite"/>
    </source>
</evidence>
<reference evidence="2 3" key="1">
    <citation type="submission" date="2019-03" db="EMBL/GenBank/DDBJ databases">
        <title>Single cell metagenomics reveals metabolic interactions within the superorganism composed of flagellate Streblomastix strix and complex community of Bacteroidetes bacteria on its surface.</title>
        <authorList>
            <person name="Treitli S.C."/>
            <person name="Kolisko M."/>
            <person name="Husnik F."/>
            <person name="Keeling P."/>
            <person name="Hampl V."/>
        </authorList>
    </citation>
    <scope>NUCLEOTIDE SEQUENCE [LARGE SCALE GENOMIC DNA]</scope>
    <source>
        <strain evidence="2">ST1C</strain>
    </source>
</reference>
<feature type="compositionally biased region" description="Basic and acidic residues" evidence="1">
    <location>
        <begin position="72"/>
        <end position="90"/>
    </location>
</feature>
<evidence type="ECO:0000313" key="3">
    <source>
        <dbReference type="Proteomes" id="UP000324800"/>
    </source>
</evidence>
<organism evidence="2 3">
    <name type="scientific">Streblomastix strix</name>
    <dbReference type="NCBI Taxonomy" id="222440"/>
    <lineage>
        <taxon>Eukaryota</taxon>
        <taxon>Metamonada</taxon>
        <taxon>Preaxostyla</taxon>
        <taxon>Oxymonadida</taxon>
        <taxon>Streblomastigidae</taxon>
        <taxon>Streblomastix</taxon>
    </lineage>
</organism>
<feature type="region of interest" description="Disordered" evidence="1">
    <location>
        <begin position="35"/>
        <end position="111"/>
    </location>
</feature>
<sequence length="111" mass="12884">MQQSQQTAASSQVTQNLSSTFNAKVIKRKRCRSKINSGGKGCKHLHNTQSDDINDACDAVEDDQEQEIYEQEQNKYDDKMNKKQDRKDSPFFDVNENDQRIKSNKDHLNQF</sequence>
<accession>A0A5J4VG79</accession>
<evidence type="ECO:0000313" key="2">
    <source>
        <dbReference type="EMBL" id="KAA6381597.1"/>
    </source>
</evidence>